<evidence type="ECO:0000313" key="1">
    <source>
        <dbReference type="EMBL" id="ORY18990.1"/>
    </source>
</evidence>
<protein>
    <submittedName>
        <fullName evidence="1">Cell surface protein</fullName>
    </submittedName>
</protein>
<keyword evidence="2" id="KW-1185">Reference proteome</keyword>
<accession>A0A1Y2A9M4</accession>
<dbReference type="PANTHER" id="PTHR35040:SF8">
    <property type="entry name" value="SURFACE PROTEIN, PUTATIVE (AFU_ORTHOLOGUE AFUA_4G14085)-RELATED"/>
    <property type="match status" value="1"/>
</dbReference>
<dbReference type="STRING" id="1231657.A0A1Y2A9M4"/>
<dbReference type="OrthoDB" id="5342184at2759"/>
<dbReference type="Pfam" id="PF12138">
    <property type="entry name" value="Spherulin4"/>
    <property type="match status" value="1"/>
</dbReference>
<dbReference type="EMBL" id="MCFA01000004">
    <property type="protein sequence ID" value="ORY18990.1"/>
    <property type="molecule type" value="Genomic_DNA"/>
</dbReference>
<dbReference type="InterPro" id="IPR021986">
    <property type="entry name" value="Spherulin4"/>
</dbReference>
<dbReference type="AlphaFoldDB" id="A0A1Y2A9M4"/>
<name>A0A1Y2A9M4_9PLEO</name>
<dbReference type="PANTHER" id="PTHR35040">
    <property type="match status" value="1"/>
</dbReference>
<reference evidence="1 2" key="1">
    <citation type="submission" date="2016-07" db="EMBL/GenBank/DDBJ databases">
        <title>Pervasive Adenine N6-methylation of Active Genes in Fungi.</title>
        <authorList>
            <consortium name="DOE Joint Genome Institute"/>
            <person name="Mondo S.J."/>
            <person name="Dannebaum R.O."/>
            <person name="Kuo R.C."/>
            <person name="Labutti K."/>
            <person name="Haridas S."/>
            <person name="Kuo A."/>
            <person name="Salamov A."/>
            <person name="Ahrendt S.R."/>
            <person name="Lipzen A."/>
            <person name="Sullivan W."/>
            <person name="Andreopoulos W.B."/>
            <person name="Clum A."/>
            <person name="Lindquist E."/>
            <person name="Daum C."/>
            <person name="Ramamoorthy G.K."/>
            <person name="Gryganskyi A."/>
            <person name="Culley D."/>
            <person name="Magnuson J.K."/>
            <person name="James T.Y."/>
            <person name="O'Malley M.A."/>
            <person name="Stajich J.E."/>
            <person name="Spatafora J.W."/>
            <person name="Visel A."/>
            <person name="Grigoriev I.V."/>
        </authorList>
    </citation>
    <scope>NUCLEOTIDE SEQUENCE [LARGE SCALE GENOMIC DNA]</scope>
    <source>
        <strain evidence="1 2">CBS 115471</strain>
    </source>
</reference>
<dbReference type="Proteomes" id="UP000193144">
    <property type="component" value="Unassembled WGS sequence"/>
</dbReference>
<proteinExistence type="predicted"/>
<organism evidence="1 2">
    <name type="scientific">Clohesyomyces aquaticus</name>
    <dbReference type="NCBI Taxonomy" id="1231657"/>
    <lineage>
        <taxon>Eukaryota</taxon>
        <taxon>Fungi</taxon>
        <taxon>Dikarya</taxon>
        <taxon>Ascomycota</taxon>
        <taxon>Pezizomycotina</taxon>
        <taxon>Dothideomycetes</taxon>
        <taxon>Pleosporomycetidae</taxon>
        <taxon>Pleosporales</taxon>
        <taxon>Lindgomycetaceae</taxon>
        <taxon>Clohesyomyces</taxon>
    </lineage>
</organism>
<gene>
    <name evidence="1" type="ORF">BCR34DRAFT_553060</name>
</gene>
<comment type="caution">
    <text evidence="1">The sequence shown here is derived from an EMBL/GenBank/DDBJ whole genome shotgun (WGS) entry which is preliminary data.</text>
</comment>
<evidence type="ECO:0000313" key="2">
    <source>
        <dbReference type="Proteomes" id="UP000193144"/>
    </source>
</evidence>
<sequence>MPSPKAMASKPKPTVLVPLYIYPLTEQTWAPLYDAITCHPNVNFLVIVNPNSGPGGIPLPSHDYVREIPKLNAAENVYTVGYIRVHYCKRPISEVYDEIDTYAGWAKDFERSGLGVKGILLDETPNHFSKERAEYLDALRKHIKLASGILGDRLLIHNPGTPPDAELAPEASLRISGPDVVITSEEPYVRFHSEEVQKRLKDYHYDRARSGYLISGIPKDEIGEAVRELSDRGAFIFATDLVEDFYESFGESWTSFVAAIDAE</sequence>